<dbReference type="Gene3D" id="3.30.160.60">
    <property type="entry name" value="Classic Zinc Finger"/>
    <property type="match status" value="1"/>
</dbReference>
<keyword evidence="7" id="KW-0804">Transcription</keyword>
<sequence>MEMELGIGTEEFLNDASHIAKGKRTKRHKPFSPCDVAAITSSSSSANDSASFSSTTTFQDEEQDMANCLILLAQGKTGGEETDDDEEDNKMREKSRRISEVTTTATTKIGFYIYECKTCNRTFPSFQALGGHRASHKKPKVTSDDKKKPQPQLQPQPQPNTLALITNCDFEETKQARVMTTSPPISLQLGYGGASNNNNGKPKIHECSICGSEFTSGQALGGHMRRHRTAVITTTSPQPTCDLPATLEVVKRPRNLLELDLNLPAPADDDHHHRDSQFQFSSTQKTMMLSAAPPLVDCHY</sequence>
<keyword evidence="6" id="KW-0805">Transcription regulation</keyword>
<comment type="subcellular location">
    <subcellularLocation>
        <location evidence="1">Nucleus</location>
    </subcellularLocation>
</comment>
<evidence type="ECO:0000256" key="4">
    <source>
        <dbReference type="ARBA" id="ARBA00022771"/>
    </source>
</evidence>
<comment type="caution">
    <text evidence="12">The sequence shown here is derived from an EMBL/GenBank/DDBJ whole genome shotgun (WGS) entry which is preliminary data.</text>
</comment>
<dbReference type="Gramene" id="arahy.Tifrunner.gnm2.ann2.Ah18g063700.1">
    <property type="protein sequence ID" value="arahy.Tifrunner.gnm2.ann2.Ah18g063700.1-CDS-1"/>
    <property type="gene ID" value="arahy.Tifrunner.gnm2.ann2.Ah18g063700"/>
</dbReference>
<dbReference type="GO" id="GO:0008270">
    <property type="term" value="F:zinc ion binding"/>
    <property type="evidence" value="ECO:0007669"/>
    <property type="project" value="UniProtKB-KW"/>
</dbReference>
<evidence type="ECO:0000256" key="7">
    <source>
        <dbReference type="ARBA" id="ARBA00023163"/>
    </source>
</evidence>
<evidence type="ECO:0000256" key="5">
    <source>
        <dbReference type="ARBA" id="ARBA00022833"/>
    </source>
</evidence>
<proteinExistence type="predicted"/>
<organism evidence="12 13">
    <name type="scientific">Arachis hypogaea</name>
    <name type="common">Peanut</name>
    <dbReference type="NCBI Taxonomy" id="3818"/>
    <lineage>
        <taxon>Eukaryota</taxon>
        <taxon>Viridiplantae</taxon>
        <taxon>Streptophyta</taxon>
        <taxon>Embryophyta</taxon>
        <taxon>Tracheophyta</taxon>
        <taxon>Spermatophyta</taxon>
        <taxon>Magnoliopsida</taxon>
        <taxon>eudicotyledons</taxon>
        <taxon>Gunneridae</taxon>
        <taxon>Pentapetalae</taxon>
        <taxon>rosids</taxon>
        <taxon>fabids</taxon>
        <taxon>Fabales</taxon>
        <taxon>Fabaceae</taxon>
        <taxon>Papilionoideae</taxon>
        <taxon>50 kb inversion clade</taxon>
        <taxon>dalbergioids sensu lato</taxon>
        <taxon>Dalbergieae</taxon>
        <taxon>Pterocarpus clade</taxon>
        <taxon>Arachis</taxon>
    </lineage>
</organism>
<keyword evidence="13" id="KW-1185">Reference proteome</keyword>
<feature type="region of interest" description="Disordered" evidence="10">
    <location>
        <begin position="74"/>
        <end position="99"/>
    </location>
</feature>
<name>A0A444Y7J9_ARAHY</name>
<dbReference type="EMBL" id="SDMP01000018">
    <property type="protein sequence ID" value="RYQ97932.1"/>
    <property type="molecule type" value="Genomic_DNA"/>
</dbReference>
<dbReference type="Pfam" id="PF13912">
    <property type="entry name" value="zf-C2H2_6"/>
    <property type="match status" value="2"/>
</dbReference>
<dbReference type="PROSITE" id="PS50157">
    <property type="entry name" value="ZINC_FINGER_C2H2_2"/>
    <property type="match status" value="2"/>
</dbReference>
<evidence type="ECO:0000256" key="3">
    <source>
        <dbReference type="ARBA" id="ARBA00022737"/>
    </source>
</evidence>
<dbReference type="PANTHER" id="PTHR26374">
    <property type="entry name" value="ZINC FINGER PROTEIN ZAT5"/>
    <property type="match status" value="1"/>
</dbReference>
<dbReference type="GO" id="GO:0005634">
    <property type="term" value="C:nucleus"/>
    <property type="evidence" value="ECO:0007669"/>
    <property type="project" value="UniProtKB-SubCell"/>
</dbReference>
<dbReference type="SUPFAM" id="SSF57667">
    <property type="entry name" value="beta-beta-alpha zinc fingers"/>
    <property type="match status" value="1"/>
</dbReference>
<dbReference type="PROSITE" id="PS00028">
    <property type="entry name" value="ZINC_FINGER_C2H2_1"/>
    <property type="match status" value="2"/>
</dbReference>
<evidence type="ECO:0000313" key="13">
    <source>
        <dbReference type="Proteomes" id="UP000289738"/>
    </source>
</evidence>
<feature type="domain" description="C2H2-type" evidence="11">
    <location>
        <begin position="205"/>
        <end position="227"/>
    </location>
</feature>
<feature type="region of interest" description="Disordered" evidence="10">
    <location>
        <begin position="130"/>
        <end position="160"/>
    </location>
</feature>
<protein>
    <recommendedName>
        <fullName evidence="11">C2H2-type domain-containing protein</fullName>
    </recommendedName>
</protein>
<dbReference type="InterPro" id="IPR013087">
    <property type="entry name" value="Znf_C2H2_type"/>
</dbReference>
<keyword evidence="8" id="KW-0539">Nucleus</keyword>
<evidence type="ECO:0000259" key="11">
    <source>
        <dbReference type="PROSITE" id="PS50157"/>
    </source>
</evidence>
<gene>
    <name evidence="12" type="ORF">Ahy_B08g094007</name>
</gene>
<reference evidence="12 13" key="1">
    <citation type="submission" date="2019-01" db="EMBL/GenBank/DDBJ databases">
        <title>Sequencing of cultivated peanut Arachis hypogaea provides insights into genome evolution and oil improvement.</title>
        <authorList>
            <person name="Chen X."/>
        </authorList>
    </citation>
    <scope>NUCLEOTIDE SEQUENCE [LARGE SCALE GENOMIC DNA]</scope>
    <source>
        <strain evidence="13">cv. Fuhuasheng</strain>
        <tissue evidence="12">Leaves</tissue>
    </source>
</reference>
<keyword evidence="3" id="KW-0677">Repeat</keyword>
<evidence type="ECO:0000256" key="6">
    <source>
        <dbReference type="ARBA" id="ARBA00023015"/>
    </source>
</evidence>
<dbReference type="InterPro" id="IPR036236">
    <property type="entry name" value="Znf_C2H2_sf"/>
</dbReference>
<dbReference type="PANTHER" id="PTHR26374:SF456">
    <property type="entry name" value="ZINC FINGER PROTEIN ZAT5-LIKE"/>
    <property type="match status" value="1"/>
</dbReference>
<feature type="compositionally biased region" description="Basic and acidic residues" evidence="10">
    <location>
        <begin position="89"/>
        <end position="99"/>
    </location>
</feature>
<dbReference type="Proteomes" id="UP000289738">
    <property type="component" value="Chromosome B08"/>
</dbReference>
<dbReference type="STRING" id="3818.A0A444Y7J9"/>
<dbReference type="AlphaFoldDB" id="A0A444Y7J9"/>
<feature type="domain" description="C2H2-type" evidence="11">
    <location>
        <begin position="114"/>
        <end position="141"/>
    </location>
</feature>
<dbReference type="SMART" id="SM00355">
    <property type="entry name" value="ZnF_C2H2"/>
    <property type="match status" value="2"/>
</dbReference>
<evidence type="ECO:0000256" key="1">
    <source>
        <dbReference type="ARBA" id="ARBA00004123"/>
    </source>
</evidence>
<keyword evidence="2" id="KW-0479">Metal-binding</keyword>
<accession>A0A444Y7J9</accession>
<evidence type="ECO:0000256" key="9">
    <source>
        <dbReference type="PROSITE-ProRule" id="PRU00042"/>
    </source>
</evidence>
<evidence type="ECO:0000256" key="2">
    <source>
        <dbReference type="ARBA" id="ARBA00022723"/>
    </source>
</evidence>
<evidence type="ECO:0000256" key="10">
    <source>
        <dbReference type="SAM" id="MobiDB-lite"/>
    </source>
</evidence>
<evidence type="ECO:0000313" key="12">
    <source>
        <dbReference type="EMBL" id="RYQ97932.1"/>
    </source>
</evidence>
<dbReference type="OrthoDB" id="6077919at2759"/>
<keyword evidence="5" id="KW-0862">Zinc</keyword>
<keyword evidence="4 9" id="KW-0863">Zinc-finger</keyword>
<evidence type="ECO:0000256" key="8">
    <source>
        <dbReference type="ARBA" id="ARBA00023242"/>
    </source>
</evidence>